<dbReference type="GO" id="GO:0005737">
    <property type="term" value="C:cytoplasm"/>
    <property type="evidence" value="ECO:0007669"/>
    <property type="project" value="TreeGrafter"/>
</dbReference>
<dbReference type="InterPro" id="IPR032466">
    <property type="entry name" value="Metal_Hydrolase"/>
</dbReference>
<keyword evidence="5 7" id="KW-0378">Hydrolase</keyword>
<comment type="cofactor">
    <cofactor evidence="1">
        <name>Zn(2+)</name>
        <dbReference type="ChEBI" id="CHEBI:29105"/>
    </cofactor>
</comment>
<dbReference type="Gene3D" id="3.20.20.140">
    <property type="entry name" value="Metal-dependent hydrolases"/>
    <property type="match status" value="1"/>
</dbReference>
<dbReference type="Proteomes" id="UP000176339">
    <property type="component" value="Unassembled WGS sequence"/>
</dbReference>
<evidence type="ECO:0000256" key="4">
    <source>
        <dbReference type="ARBA" id="ARBA00022723"/>
    </source>
</evidence>
<proteinExistence type="inferred from homology"/>
<dbReference type="InterPro" id="IPR011059">
    <property type="entry name" value="Metal-dep_hydrolase_composite"/>
</dbReference>
<dbReference type="EMBL" id="MFEN01000014">
    <property type="protein sequence ID" value="OGE84392.1"/>
    <property type="molecule type" value="Genomic_DNA"/>
</dbReference>
<evidence type="ECO:0000256" key="3">
    <source>
        <dbReference type="ARBA" id="ARBA00010286"/>
    </source>
</evidence>
<dbReference type="InterPro" id="IPR002195">
    <property type="entry name" value="Dihydroorotase_CS"/>
</dbReference>
<evidence type="ECO:0000313" key="8">
    <source>
        <dbReference type="Proteomes" id="UP000176339"/>
    </source>
</evidence>
<evidence type="ECO:0000256" key="2">
    <source>
        <dbReference type="ARBA" id="ARBA00002368"/>
    </source>
</evidence>
<dbReference type="InterPro" id="IPR050138">
    <property type="entry name" value="DHOase/Allantoinase_Hydrolase"/>
</dbReference>
<dbReference type="PANTHER" id="PTHR43668:SF4">
    <property type="entry name" value="ALLANTOINASE"/>
    <property type="match status" value="1"/>
</dbReference>
<keyword evidence="4" id="KW-0479">Metal-binding</keyword>
<evidence type="ECO:0000256" key="1">
    <source>
        <dbReference type="ARBA" id="ARBA00001947"/>
    </source>
</evidence>
<dbReference type="Pfam" id="PF01979">
    <property type="entry name" value="Amidohydro_1"/>
    <property type="match status" value="1"/>
</dbReference>
<comment type="caution">
    <text evidence="7">The sequence shown here is derived from an EMBL/GenBank/DDBJ whole genome shotgun (WGS) entry which is preliminary data.</text>
</comment>
<dbReference type="SUPFAM" id="SSF51556">
    <property type="entry name" value="Metallo-dependent hydrolases"/>
    <property type="match status" value="1"/>
</dbReference>
<dbReference type="SUPFAM" id="SSF51338">
    <property type="entry name" value="Composite domain of metallo-dependent hydrolases"/>
    <property type="match status" value="1"/>
</dbReference>
<comment type="similarity">
    <text evidence="3">Belongs to the metallo-dependent hydrolases superfamily. DHOase family. Class I DHOase subfamily.</text>
</comment>
<gene>
    <name evidence="7" type="ORF">A2846_01245</name>
</gene>
<dbReference type="GO" id="GO:0006145">
    <property type="term" value="P:purine nucleobase catabolic process"/>
    <property type="evidence" value="ECO:0007669"/>
    <property type="project" value="TreeGrafter"/>
</dbReference>
<evidence type="ECO:0000256" key="5">
    <source>
        <dbReference type="ARBA" id="ARBA00022801"/>
    </source>
</evidence>
<organism evidence="7 8">
    <name type="scientific">Candidatus Doudnabacteria bacterium RIFCSPHIGHO2_01_FULL_49_9</name>
    <dbReference type="NCBI Taxonomy" id="1817827"/>
    <lineage>
        <taxon>Bacteria</taxon>
        <taxon>Candidatus Doudnaibacteriota</taxon>
    </lineage>
</organism>
<evidence type="ECO:0000313" key="7">
    <source>
        <dbReference type="EMBL" id="OGE84392.1"/>
    </source>
</evidence>
<dbReference type="GO" id="GO:0004038">
    <property type="term" value="F:allantoinase activity"/>
    <property type="evidence" value="ECO:0007669"/>
    <property type="project" value="TreeGrafter"/>
</dbReference>
<dbReference type="PANTHER" id="PTHR43668">
    <property type="entry name" value="ALLANTOINASE"/>
    <property type="match status" value="1"/>
</dbReference>
<dbReference type="NCBIfam" id="TIGR00857">
    <property type="entry name" value="pyrC_multi"/>
    <property type="match status" value="1"/>
</dbReference>
<name>A0A1F5P3G5_9BACT</name>
<feature type="domain" description="Amidohydrolase-related" evidence="6">
    <location>
        <begin position="43"/>
        <end position="402"/>
    </location>
</feature>
<comment type="function">
    <text evidence="2">Catalyzes the reversible cyclization of carbamoyl aspartate to dihydroorotate.</text>
</comment>
<accession>A0A1F5P3G5</accession>
<dbReference type="InterPro" id="IPR006680">
    <property type="entry name" value="Amidohydro-rel"/>
</dbReference>
<dbReference type="PROSITE" id="PS00483">
    <property type="entry name" value="DIHYDROOROTASE_2"/>
    <property type="match status" value="1"/>
</dbReference>
<dbReference type="AlphaFoldDB" id="A0A1F5P3G5"/>
<dbReference type="GO" id="GO:0046872">
    <property type="term" value="F:metal ion binding"/>
    <property type="evidence" value="ECO:0007669"/>
    <property type="project" value="UniProtKB-KW"/>
</dbReference>
<reference evidence="7 8" key="1">
    <citation type="journal article" date="2016" name="Nat. Commun.">
        <title>Thousands of microbial genomes shed light on interconnected biogeochemical processes in an aquifer system.</title>
        <authorList>
            <person name="Anantharaman K."/>
            <person name="Brown C.T."/>
            <person name="Hug L.A."/>
            <person name="Sharon I."/>
            <person name="Castelle C.J."/>
            <person name="Probst A.J."/>
            <person name="Thomas B.C."/>
            <person name="Singh A."/>
            <person name="Wilkins M.J."/>
            <person name="Karaoz U."/>
            <person name="Brodie E.L."/>
            <person name="Williams K.H."/>
            <person name="Hubbard S.S."/>
            <person name="Banfield J.F."/>
        </authorList>
    </citation>
    <scope>NUCLEOTIDE SEQUENCE [LARGE SCALE GENOMIC DNA]</scope>
</reference>
<sequence>MIFEGKIVNHDSQTYGQVKIGGDGLIEAVGENLGTADLEIPGFIFPGFVDVHVHAREDASGSQNYKEDFRTMSEAAIHGGVVAVCDMPNNKVVPVSDELYEAKQALTTSSLVDILLYGAIVPGSKPLKQNIPYKVYMGPSVGNAFFSSFAELAETVSDYRGCSVSFHCEDPELLAAREKESTHETRRPRGAEISAVKVACDLVERYGFSAKISHISTVEAVEIVAAAKAKNLPITCEVAPHHLYFDTDSLTADQLRLLQVNPPLRTKRDRQALISALKDGVIDYLASDHAPHTREEKKQGISGLPHLDTYGSFITWLMVEQGFTARDIARISAFNPGNFINEFTENKFGRIEAGFVGSLSIVDPDSEITVRREDLKTKCAWSPFEGVRFPGRVTHTVVRGKIYEN</sequence>
<evidence type="ECO:0000259" key="6">
    <source>
        <dbReference type="Pfam" id="PF01979"/>
    </source>
</evidence>
<protein>
    <submittedName>
        <fullName evidence="7">Amidohydrolase</fullName>
    </submittedName>
</protein>